<proteinExistence type="inferred from homology"/>
<dbReference type="NCBIfam" id="TIGR00121">
    <property type="entry name" value="birA_ligase"/>
    <property type="match status" value="1"/>
</dbReference>
<organism evidence="4 5">
    <name type="scientific">Pomacea canaliculata</name>
    <name type="common">Golden apple snail</name>
    <dbReference type="NCBI Taxonomy" id="400727"/>
    <lineage>
        <taxon>Eukaryota</taxon>
        <taxon>Metazoa</taxon>
        <taxon>Spiralia</taxon>
        <taxon>Lophotrochozoa</taxon>
        <taxon>Mollusca</taxon>
        <taxon>Gastropoda</taxon>
        <taxon>Caenogastropoda</taxon>
        <taxon>Architaenioglossa</taxon>
        <taxon>Ampullarioidea</taxon>
        <taxon>Ampullariidae</taxon>
        <taxon>Pomacea</taxon>
    </lineage>
</organism>
<keyword evidence="2" id="KW-0436">Ligase</keyword>
<dbReference type="OrthoDB" id="10250105at2759"/>
<dbReference type="Gene3D" id="3.30.930.10">
    <property type="entry name" value="Bira Bifunctional Protein, Domain 2"/>
    <property type="match status" value="1"/>
</dbReference>
<dbReference type="CDD" id="cd16442">
    <property type="entry name" value="BPL"/>
    <property type="match status" value="1"/>
</dbReference>
<dbReference type="Pfam" id="PF03099">
    <property type="entry name" value="BPL_LplA_LipB"/>
    <property type="match status" value="1"/>
</dbReference>
<sequence length="431" mass="47730">MEKEKEELDLLLLQSSLKTKYLCQKVVYKEVTGSTMDDAKKMAKEYDYPHGTAVIVERQMMGRGTKHHQWHSENTGNIYLSFILYLPQLDVDDFLLEVIACLAVVQAAHNLGVTSAQCKWPNDVWVRGHKLAGFLSENGNHRRRVAAGEQEESLVILGVGINVNADPRRDSLLAPIATSLRCELGGAHVSREKFLANVCSLLEERLEWPVKTCFQAFTGNNVFHPMMCVSVHDYETSRNFEATFGTFEEDWDITLTETAAWKKSATLLVLAEVPIADDEKVLVLQFLESGLPVLVSAAGVKFVCGLLNIDFKVESQVDEHCRSGLTIQLKDQLNGASLTFVTGSPPCCFSPSVSYTVVAEHINTMAEEEEQILGAAAVIVQPTGLNKVGLIGFDIEKRFSRSVDVSSPEADDVFKLDVLILSMFKVLVSDV</sequence>
<feature type="domain" description="BPL/LPL catalytic" evidence="3">
    <location>
        <begin position="11"/>
        <end position="210"/>
    </location>
</feature>
<protein>
    <recommendedName>
        <fullName evidence="3">BPL/LPL catalytic domain-containing protein</fullName>
    </recommendedName>
</protein>
<dbReference type="EMBL" id="PZQS01000011">
    <property type="protein sequence ID" value="PVD22262.1"/>
    <property type="molecule type" value="Genomic_DNA"/>
</dbReference>
<dbReference type="PANTHER" id="PTHR12835:SF5">
    <property type="entry name" value="BIOTIN--PROTEIN LIGASE"/>
    <property type="match status" value="1"/>
</dbReference>
<dbReference type="GO" id="GO:0005737">
    <property type="term" value="C:cytoplasm"/>
    <property type="evidence" value="ECO:0007669"/>
    <property type="project" value="TreeGrafter"/>
</dbReference>
<evidence type="ECO:0000256" key="1">
    <source>
        <dbReference type="ARBA" id="ARBA00009934"/>
    </source>
</evidence>
<dbReference type="PANTHER" id="PTHR12835">
    <property type="entry name" value="BIOTIN PROTEIN LIGASE"/>
    <property type="match status" value="1"/>
</dbReference>
<evidence type="ECO:0000313" key="4">
    <source>
        <dbReference type="EMBL" id="PVD22262.1"/>
    </source>
</evidence>
<evidence type="ECO:0000256" key="2">
    <source>
        <dbReference type="ARBA" id="ARBA00022598"/>
    </source>
</evidence>
<reference evidence="4 5" key="1">
    <citation type="submission" date="2018-04" db="EMBL/GenBank/DDBJ databases">
        <title>The genome of golden apple snail Pomacea canaliculata provides insight into stress tolerance and invasive adaptation.</title>
        <authorList>
            <person name="Liu C."/>
            <person name="Liu B."/>
            <person name="Ren Y."/>
            <person name="Zhang Y."/>
            <person name="Wang H."/>
            <person name="Li S."/>
            <person name="Jiang F."/>
            <person name="Yin L."/>
            <person name="Zhang G."/>
            <person name="Qian W."/>
            <person name="Fan W."/>
        </authorList>
    </citation>
    <scope>NUCLEOTIDE SEQUENCE [LARGE SCALE GENOMIC DNA]</scope>
    <source>
        <strain evidence="4">SZHN2017</strain>
        <tissue evidence="4">Muscle</tissue>
    </source>
</reference>
<dbReference type="InterPro" id="IPR004408">
    <property type="entry name" value="Biotin_CoA_COase_ligase"/>
</dbReference>
<dbReference type="GO" id="GO:0004077">
    <property type="term" value="F:biotin--[biotin carboxyl-carrier protein] ligase activity"/>
    <property type="evidence" value="ECO:0007669"/>
    <property type="project" value="InterPro"/>
</dbReference>
<keyword evidence="5" id="KW-1185">Reference proteome</keyword>
<gene>
    <name evidence="4" type="ORF">C0Q70_18070</name>
</gene>
<name>A0A2T7NM83_POMCA</name>
<comment type="similarity">
    <text evidence="1">Belongs to the biotin--protein ligase family.</text>
</comment>
<dbReference type="STRING" id="400727.A0A2T7NM83"/>
<dbReference type="PROSITE" id="PS51733">
    <property type="entry name" value="BPL_LPL_CATALYTIC"/>
    <property type="match status" value="1"/>
</dbReference>
<evidence type="ECO:0000313" key="5">
    <source>
        <dbReference type="Proteomes" id="UP000245119"/>
    </source>
</evidence>
<comment type="caution">
    <text evidence="4">The sequence shown here is derived from an EMBL/GenBank/DDBJ whole genome shotgun (WGS) entry which is preliminary data.</text>
</comment>
<dbReference type="InterPro" id="IPR045864">
    <property type="entry name" value="aa-tRNA-synth_II/BPL/LPL"/>
</dbReference>
<accession>A0A2T7NM83</accession>
<dbReference type="SUPFAM" id="SSF55681">
    <property type="entry name" value="Class II aaRS and biotin synthetases"/>
    <property type="match status" value="1"/>
</dbReference>
<evidence type="ECO:0000259" key="3">
    <source>
        <dbReference type="PROSITE" id="PS51733"/>
    </source>
</evidence>
<dbReference type="AlphaFoldDB" id="A0A2T7NM83"/>
<dbReference type="Proteomes" id="UP000245119">
    <property type="component" value="Linkage Group LG11"/>
</dbReference>
<dbReference type="InterPro" id="IPR004143">
    <property type="entry name" value="BPL_LPL_catalytic"/>
</dbReference>